<comment type="caution">
    <text evidence="4">The sequence shown here is derived from an EMBL/GenBank/DDBJ whole genome shotgun (WGS) entry which is preliminary data.</text>
</comment>
<protein>
    <submittedName>
        <fullName evidence="4">Putative hydrolase</fullName>
    </submittedName>
</protein>
<dbReference type="EMBL" id="BAFE01000053">
    <property type="protein sequence ID" value="GAB48514.1"/>
    <property type="molecule type" value="Genomic_DNA"/>
</dbReference>
<reference evidence="4 5" key="1">
    <citation type="submission" date="2012-02" db="EMBL/GenBank/DDBJ databases">
        <title>Whole genome shotgun sequence of Mobilicoccus pelagius NBRC 104925.</title>
        <authorList>
            <person name="Yoshida Y."/>
            <person name="Hosoyama A."/>
            <person name="Tsuchikane K."/>
            <person name="Katsumata H."/>
            <person name="Yamazaki S."/>
            <person name="Fujita N."/>
        </authorList>
    </citation>
    <scope>NUCLEOTIDE SEQUENCE [LARGE SCALE GENOMIC DNA]</scope>
    <source>
        <strain evidence="4 5">NBRC 104925</strain>
    </source>
</reference>
<dbReference type="Proteomes" id="UP000004367">
    <property type="component" value="Unassembled WGS sequence"/>
</dbReference>
<accession>H5US06</accession>
<evidence type="ECO:0000256" key="1">
    <source>
        <dbReference type="ARBA" id="ARBA00001946"/>
    </source>
</evidence>
<dbReference type="GO" id="GO:0016787">
    <property type="term" value="F:hydrolase activity"/>
    <property type="evidence" value="ECO:0007669"/>
    <property type="project" value="UniProtKB-KW"/>
</dbReference>
<dbReference type="AlphaFoldDB" id="H5US06"/>
<dbReference type="CDD" id="cd18879">
    <property type="entry name" value="NUDIX_Hydrolase"/>
    <property type="match status" value="1"/>
</dbReference>
<dbReference type="InterPro" id="IPR015797">
    <property type="entry name" value="NUDIX_hydrolase-like_dom_sf"/>
</dbReference>
<dbReference type="eggNOG" id="COG1051">
    <property type="taxonomic scope" value="Bacteria"/>
</dbReference>
<feature type="domain" description="Nudix hydrolase" evidence="3">
    <location>
        <begin position="20"/>
        <end position="155"/>
    </location>
</feature>
<organism evidence="4 5">
    <name type="scientific">Mobilicoccus pelagius NBRC 104925</name>
    <dbReference type="NCBI Taxonomy" id="1089455"/>
    <lineage>
        <taxon>Bacteria</taxon>
        <taxon>Bacillati</taxon>
        <taxon>Actinomycetota</taxon>
        <taxon>Actinomycetes</taxon>
        <taxon>Micrococcales</taxon>
        <taxon>Dermatophilaceae</taxon>
        <taxon>Mobilicoccus</taxon>
    </lineage>
</organism>
<evidence type="ECO:0000313" key="5">
    <source>
        <dbReference type="Proteomes" id="UP000004367"/>
    </source>
</evidence>
<dbReference type="InterPro" id="IPR000086">
    <property type="entry name" value="NUDIX_hydrolase_dom"/>
</dbReference>
<name>H5US06_9MICO</name>
<keyword evidence="5" id="KW-1185">Reference proteome</keyword>
<dbReference type="Gene3D" id="3.90.79.10">
    <property type="entry name" value="Nucleoside Triphosphate Pyrophosphohydrolase"/>
    <property type="match status" value="1"/>
</dbReference>
<dbReference type="OrthoDB" id="9814308at2"/>
<dbReference type="PANTHER" id="PTHR43046">
    <property type="entry name" value="GDP-MANNOSE MANNOSYL HYDROLASE"/>
    <property type="match status" value="1"/>
</dbReference>
<dbReference type="RefSeq" id="WP_009482412.1">
    <property type="nucleotide sequence ID" value="NZ_BAFE01000053.1"/>
</dbReference>
<gene>
    <name evidence="4" type="ORF">MOPEL_074_00010</name>
</gene>
<dbReference type="SUPFAM" id="SSF55811">
    <property type="entry name" value="Nudix"/>
    <property type="match status" value="1"/>
</dbReference>
<keyword evidence="2 4" id="KW-0378">Hydrolase</keyword>
<evidence type="ECO:0000256" key="2">
    <source>
        <dbReference type="ARBA" id="ARBA00022801"/>
    </source>
</evidence>
<sequence length="165" mass="18162">MPIPPHVAELRRHVGHDPLWLTGVTAIVLRDDPERPDGPPQVLLVKRSDDGRYTPVSGIVDPREHPADTAVREAMEETCVQIAVERLVAVRVVGPITYPNGDVSDYVDHAFRCRWVAGEPRVGDDEATEAAWWPTDALPPMGDDHVRLVVRAVTGEVDPYLGPAD</sequence>
<dbReference type="STRING" id="1089455.MOPEL_074_00010"/>
<dbReference type="PANTHER" id="PTHR43046:SF16">
    <property type="entry name" value="ADP-RIBOSE PYROPHOSPHATASE YJHB-RELATED"/>
    <property type="match status" value="1"/>
</dbReference>
<evidence type="ECO:0000259" key="3">
    <source>
        <dbReference type="PROSITE" id="PS51462"/>
    </source>
</evidence>
<proteinExistence type="predicted"/>
<evidence type="ECO:0000313" key="4">
    <source>
        <dbReference type="EMBL" id="GAB48514.1"/>
    </source>
</evidence>
<dbReference type="PROSITE" id="PS51462">
    <property type="entry name" value="NUDIX"/>
    <property type="match status" value="1"/>
</dbReference>
<dbReference type="Pfam" id="PF00293">
    <property type="entry name" value="NUDIX"/>
    <property type="match status" value="1"/>
</dbReference>
<comment type="cofactor">
    <cofactor evidence="1">
        <name>Mg(2+)</name>
        <dbReference type="ChEBI" id="CHEBI:18420"/>
    </cofactor>
</comment>